<dbReference type="EMBL" id="CAJFDH010000006">
    <property type="protein sequence ID" value="CAD5230793.1"/>
    <property type="molecule type" value="Genomic_DNA"/>
</dbReference>
<dbReference type="Proteomes" id="UP000783686">
    <property type="component" value="Unassembled WGS sequence"/>
</dbReference>
<name>A0A811LSY4_9BILA</name>
<keyword evidence="1" id="KW-0812">Transmembrane</keyword>
<gene>
    <name evidence="2" type="ORF">BOKJ2_LOCUS14319</name>
</gene>
<comment type="caution">
    <text evidence="2">The sequence shown here is derived from an EMBL/GenBank/DDBJ whole genome shotgun (WGS) entry which is preliminary data.</text>
</comment>
<evidence type="ECO:0000313" key="3">
    <source>
        <dbReference type="Proteomes" id="UP000614601"/>
    </source>
</evidence>
<keyword evidence="1" id="KW-1133">Transmembrane helix</keyword>
<dbReference type="AlphaFoldDB" id="A0A811LSY4"/>
<sequence>MNLVNVGFLIKHRLKGYISGKLEVNLVICSAIVFVVQTGLGIGQYIFESGLVDIFITLRFIVPPTVHMQFLLPALIIVCSIGPLRQAAFKPFQRMPSDMFRTFASSTSTPVEHIDKMMSPSSTK</sequence>
<feature type="transmembrane region" description="Helical" evidence="1">
    <location>
        <begin position="24"/>
        <end position="46"/>
    </location>
</feature>
<dbReference type="EMBL" id="CAJFCW020000006">
    <property type="protein sequence ID" value="CAG9127973.1"/>
    <property type="molecule type" value="Genomic_DNA"/>
</dbReference>
<accession>A0A811LSY4</accession>
<feature type="transmembrane region" description="Helical" evidence="1">
    <location>
        <begin position="66"/>
        <end position="84"/>
    </location>
</feature>
<keyword evidence="1" id="KW-0472">Membrane</keyword>
<keyword evidence="3" id="KW-1185">Reference proteome</keyword>
<evidence type="ECO:0000313" key="2">
    <source>
        <dbReference type="EMBL" id="CAD5230793.1"/>
    </source>
</evidence>
<evidence type="ECO:0000256" key="1">
    <source>
        <dbReference type="SAM" id="Phobius"/>
    </source>
</evidence>
<proteinExistence type="predicted"/>
<protein>
    <submittedName>
        <fullName evidence="2">Uncharacterized protein</fullName>
    </submittedName>
</protein>
<dbReference type="Proteomes" id="UP000614601">
    <property type="component" value="Unassembled WGS sequence"/>
</dbReference>
<organism evidence="2 3">
    <name type="scientific">Bursaphelenchus okinawaensis</name>
    <dbReference type="NCBI Taxonomy" id="465554"/>
    <lineage>
        <taxon>Eukaryota</taxon>
        <taxon>Metazoa</taxon>
        <taxon>Ecdysozoa</taxon>
        <taxon>Nematoda</taxon>
        <taxon>Chromadorea</taxon>
        <taxon>Rhabditida</taxon>
        <taxon>Tylenchina</taxon>
        <taxon>Tylenchomorpha</taxon>
        <taxon>Aphelenchoidea</taxon>
        <taxon>Aphelenchoididae</taxon>
        <taxon>Bursaphelenchus</taxon>
    </lineage>
</organism>
<reference evidence="2" key="1">
    <citation type="submission" date="2020-09" db="EMBL/GenBank/DDBJ databases">
        <authorList>
            <person name="Kikuchi T."/>
        </authorList>
    </citation>
    <scope>NUCLEOTIDE SEQUENCE</scope>
    <source>
        <strain evidence="2">SH1</strain>
    </source>
</reference>